<sequence length="195" mass="21258">MSSSFTFVNVSNAPGLGPQETKQMRGHVTKANFAKRRQRLAKAFRDKSVTPTDPVCPNSDSERRMVPVLKDRFPTLDPNCDKLLTVDSTYSSIGFLLSKFRPYSFGEDGIGGSSRKAEWVNLVRSEPALVEASVSIALQHCPGPTNTRSLQRAVLHKGRAIQMINRKLGTPSGLADGLLSAVFTLTYAEVSTADT</sequence>
<dbReference type="EMBL" id="JAPDHF010000005">
    <property type="protein sequence ID" value="KAJ4017610.1"/>
    <property type="molecule type" value="Genomic_DNA"/>
</dbReference>
<name>A0A9W8PT51_9HYPO</name>
<comment type="caution">
    <text evidence="1">The sequence shown here is derived from an EMBL/GenBank/DDBJ whole genome shotgun (WGS) entry which is preliminary data.</text>
</comment>
<organism evidence="1 2">
    <name type="scientific">Fusarium irregulare</name>
    <dbReference type="NCBI Taxonomy" id="2494466"/>
    <lineage>
        <taxon>Eukaryota</taxon>
        <taxon>Fungi</taxon>
        <taxon>Dikarya</taxon>
        <taxon>Ascomycota</taxon>
        <taxon>Pezizomycotina</taxon>
        <taxon>Sordariomycetes</taxon>
        <taxon>Hypocreomycetidae</taxon>
        <taxon>Hypocreales</taxon>
        <taxon>Nectriaceae</taxon>
        <taxon>Fusarium</taxon>
        <taxon>Fusarium incarnatum-equiseti species complex</taxon>
    </lineage>
</organism>
<accession>A0A9W8PT51</accession>
<reference evidence="1" key="1">
    <citation type="submission" date="2022-10" db="EMBL/GenBank/DDBJ databases">
        <title>Fusarium specimens isolated from Avocado Roots.</title>
        <authorList>
            <person name="Stajich J."/>
            <person name="Roper C."/>
            <person name="Heimlech-Rivalta G."/>
        </authorList>
    </citation>
    <scope>NUCLEOTIDE SEQUENCE</scope>
    <source>
        <strain evidence="1">CF00143</strain>
    </source>
</reference>
<gene>
    <name evidence="1" type="ORF">NW766_003675</name>
</gene>
<protein>
    <submittedName>
        <fullName evidence="1">Uncharacterized protein</fullName>
    </submittedName>
</protein>
<keyword evidence="2" id="KW-1185">Reference proteome</keyword>
<proteinExistence type="predicted"/>
<dbReference type="Proteomes" id="UP001152130">
    <property type="component" value="Unassembled WGS sequence"/>
</dbReference>
<evidence type="ECO:0000313" key="2">
    <source>
        <dbReference type="Proteomes" id="UP001152130"/>
    </source>
</evidence>
<dbReference type="OrthoDB" id="4158087at2759"/>
<dbReference type="AlphaFoldDB" id="A0A9W8PT51"/>
<evidence type="ECO:0000313" key="1">
    <source>
        <dbReference type="EMBL" id="KAJ4017610.1"/>
    </source>
</evidence>